<sequence length="96" mass="9963">MPLHRFHGDVEGADDFLVGLSGGAQAQGLAFPFAEGERRLGAVVAAEAFAQDGEVAREVAAAHKPEEGLPSGTYDARQSGSRTLPGALLGRFTLTL</sequence>
<feature type="region of interest" description="Disordered" evidence="1">
    <location>
        <begin position="62"/>
        <end position="82"/>
    </location>
</feature>
<accession>A0A4R1PRM1</accession>
<evidence type="ECO:0000256" key="1">
    <source>
        <dbReference type="SAM" id="MobiDB-lite"/>
    </source>
</evidence>
<protein>
    <submittedName>
        <fullName evidence="2">Uncharacterized protein</fullName>
    </submittedName>
</protein>
<dbReference type="AlphaFoldDB" id="A0A4R1PRM1"/>
<dbReference type="Proteomes" id="UP000295169">
    <property type="component" value="Unassembled WGS sequence"/>
</dbReference>
<evidence type="ECO:0000313" key="2">
    <source>
        <dbReference type="EMBL" id="TCL33208.1"/>
    </source>
</evidence>
<name>A0A4R1PRM1_9GAMM</name>
<proteinExistence type="predicted"/>
<dbReference type="EMBL" id="SMMU01000005">
    <property type="protein sequence ID" value="TCL33208.1"/>
    <property type="molecule type" value="Genomic_DNA"/>
</dbReference>
<evidence type="ECO:0000313" key="3">
    <source>
        <dbReference type="Proteomes" id="UP000295169"/>
    </source>
</evidence>
<comment type="caution">
    <text evidence="2">The sequence shown here is derived from an EMBL/GenBank/DDBJ whole genome shotgun (WGS) entry which is preliminary data.</text>
</comment>
<reference evidence="2 3" key="1">
    <citation type="submission" date="2019-03" db="EMBL/GenBank/DDBJ databases">
        <title>Genomic Encyclopedia of Type Strains, Phase IV (KMG-IV): sequencing the most valuable type-strain genomes for metagenomic binning, comparative biology and taxonomic classification.</title>
        <authorList>
            <person name="Goeker M."/>
        </authorList>
    </citation>
    <scope>NUCLEOTIDE SEQUENCE [LARGE SCALE GENOMIC DNA]</scope>
    <source>
        <strain evidence="2 3">DSM 2286</strain>
    </source>
</reference>
<organism evidence="2 3">
    <name type="scientific">Azotobacter chroococcum</name>
    <dbReference type="NCBI Taxonomy" id="353"/>
    <lineage>
        <taxon>Bacteria</taxon>
        <taxon>Pseudomonadati</taxon>
        <taxon>Pseudomonadota</taxon>
        <taxon>Gammaproteobacteria</taxon>
        <taxon>Pseudomonadales</taxon>
        <taxon>Pseudomonadaceae</taxon>
        <taxon>Azotobacter</taxon>
    </lineage>
</organism>
<gene>
    <name evidence="2" type="ORF">EV691_105176</name>
</gene>